<dbReference type="STRING" id="596151.DesfrDRAFT_0293"/>
<name>E1JRP4_SOLFR</name>
<proteinExistence type="predicted"/>
<reference evidence="1 2" key="1">
    <citation type="submission" date="2010-08" db="EMBL/GenBank/DDBJ databases">
        <title>The draft genome of Desulfovibrio fructosovorans JJ.</title>
        <authorList>
            <consortium name="US DOE Joint Genome Institute (JGI-PGF)"/>
            <person name="Lucas S."/>
            <person name="Copeland A."/>
            <person name="Lapidus A."/>
            <person name="Cheng J.-F."/>
            <person name="Bruce D."/>
            <person name="Goodwin L."/>
            <person name="Pitluck S."/>
            <person name="Land M.L."/>
            <person name="Hauser L."/>
            <person name="Chang Y.-J."/>
            <person name="Jeffries C."/>
            <person name="Wall J.D."/>
            <person name="Stahl D.A."/>
            <person name="Arkin A.P."/>
            <person name="Dehal P."/>
            <person name="Stolyar S.M."/>
            <person name="Hazen T.C."/>
            <person name="Woyke T.J."/>
        </authorList>
    </citation>
    <scope>NUCLEOTIDE SEQUENCE [LARGE SCALE GENOMIC DNA]</scope>
    <source>
        <strain evidence="1 2">JJ</strain>
    </source>
</reference>
<comment type="caution">
    <text evidence="1">The sequence shown here is derived from an EMBL/GenBank/DDBJ whole genome shotgun (WGS) entry which is preliminary data.</text>
</comment>
<organism evidence="1 2">
    <name type="scientific">Solidesulfovibrio fructosivorans JJ]</name>
    <dbReference type="NCBI Taxonomy" id="596151"/>
    <lineage>
        <taxon>Bacteria</taxon>
        <taxon>Pseudomonadati</taxon>
        <taxon>Thermodesulfobacteriota</taxon>
        <taxon>Desulfovibrionia</taxon>
        <taxon>Desulfovibrionales</taxon>
        <taxon>Desulfovibrionaceae</taxon>
        <taxon>Solidesulfovibrio</taxon>
    </lineage>
</organism>
<gene>
    <name evidence="1" type="ORF">DesfrDRAFT_0293</name>
</gene>
<protein>
    <recommendedName>
        <fullName evidence="3">Lipoprotein</fullName>
    </recommendedName>
</protein>
<evidence type="ECO:0000313" key="2">
    <source>
        <dbReference type="Proteomes" id="UP000006250"/>
    </source>
</evidence>
<dbReference type="RefSeq" id="WP_005990402.1">
    <property type="nucleotide sequence ID" value="NZ_AECZ01000001.1"/>
</dbReference>
<keyword evidence="2" id="KW-1185">Reference proteome</keyword>
<dbReference type="PROSITE" id="PS51257">
    <property type="entry name" value="PROKAR_LIPOPROTEIN"/>
    <property type="match status" value="1"/>
</dbReference>
<dbReference type="AlphaFoldDB" id="E1JRP4"/>
<sequence precursor="true">MARTPATLVIPTLALAFTLTFAWLAASCFEPTIALAGVAATRVGGPCTYADFPGKAVIVAVTPQPKTPVTGGGIPTPYPGFDITYTFTPDTPIAGEPLYTPGRTHTLTLVNGMAPGSRFLQKYGITAGKVFPCRLRIIRQGTCTPVLYDFPGIDRADYFELKK</sequence>
<dbReference type="Proteomes" id="UP000006250">
    <property type="component" value="Unassembled WGS sequence"/>
</dbReference>
<dbReference type="EMBL" id="AECZ01000001">
    <property type="protein sequence ID" value="EFL53245.1"/>
    <property type="molecule type" value="Genomic_DNA"/>
</dbReference>
<accession>E1JRP4</accession>
<evidence type="ECO:0000313" key="1">
    <source>
        <dbReference type="EMBL" id="EFL53245.1"/>
    </source>
</evidence>
<dbReference type="eggNOG" id="ENOG503459F">
    <property type="taxonomic scope" value="Bacteria"/>
</dbReference>
<evidence type="ECO:0008006" key="3">
    <source>
        <dbReference type="Google" id="ProtNLM"/>
    </source>
</evidence>